<keyword evidence="1" id="KW-0812">Transmembrane</keyword>
<proteinExistence type="predicted"/>
<feature type="transmembrane region" description="Helical" evidence="1">
    <location>
        <begin position="12"/>
        <end position="30"/>
    </location>
</feature>
<reference evidence="2 3" key="1">
    <citation type="submission" date="2015-09" db="EMBL/GenBank/DDBJ databases">
        <title>Genome sequence of the marine flavobacterium Croceitalea dokdonensis DOKDO 023 that contains proton- and sodium-pumping rhodopsins.</title>
        <authorList>
            <person name="Kwon S.-K."/>
            <person name="Lee H.K."/>
            <person name="Kwak M.-J."/>
            <person name="Kim J.F."/>
        </authorList>
    </citation>
    <scope>NUCLEOTIDE SEQUENCE [LARGE SCALE GENOMIC DNA]</scope>
    <source>
        <strain evidence="2 3">DOKDO 023</strain>
    </source>
</reference>
<comment type="caution">
    <text evidence="2">The sequence shown here is derived from an EMBL/GenBank/DDBJ whole genome shotgun (WGS) entry which is preliminary data.</text>
</comment>
<dbReference type="EMBL" id="LDJX01000005">
    <property type="protein sequence ID" value="KPM31378.1"/>
    <property type="molecule type" value="Genomic_DNA"/>
</dbReference>
<accession>A0A0P7A4M6</accession>
<keyword evidence="1" id="KW-0472">Membrane</keyword>
<gene>
    <name evidence="2" type="ORF">I595_2645</name>
</gene>
<keyword evidence="1" id="KW-1133">Transmembrane helix</keyword>
<organism evidence="2 3">
    <name type="scientific">Croceitalea dokdonensis DOKDO 023</name>
    <dbReference type="NCBI Taxonomy" id="1300341"/>
    <lineage>
        <taxon>Bacteria</taxon>
        <taxon>Pseudomonadati</taxon>
        <taxon>Bacteroidota</taxon>
        <taxon>Flavobacteriia</taxon>
        <taxon>Flavobacteriales</taxon>
        <taxon>Flavobacteriaceae</taxon>
        <taxon>Croceitalea</taxon>
    </lineage>
</organism>
<sequence length="38" mass="4342">MALFFIEYHDDAVPPFPILFFTVVVFNPVLTKKTKNAA</sequence>
<dbReference type="Proteomes" id="UP000050280">
    <property type="component" value="Unassembled WGS sequence"/>
</dbReference>
<name>A0A0P7A4M6_9FLAO</name>
<dbReference type="AlphaFoldDB" id="A0A0P7A4M6"/>
<dbReference type="STRING" id="1300341.I595_2645"/>
<evidence type="ECO:0000313" key="2">
    <source>
        <dbReference type="EMBL" id="KPM31378.1"/>
    </source>
</evidence>
<keyword evidence="3" id="KW-1185">Reference proteome</keyword>
<protein>
    <submittedName>
        <fullName evidence="2">Uncharacterized protein</fullName>
    </submittedName>
</protein>
<evidence type="ECO:0000313" key="3">
    <source>
        <dbReference type="Proteomes" id="UP000050280"/>
    </source>
</evidence>
<evidence type="ECO:0000256" key="1">
    <source>
        <dbReference type="SAM" id="Phobius"/>
    </source>
</evidence>